<gene>
    <name evidence="2" type="ORF">DB32_002425</name>
</gene>
<feature type="chain" id="PRO_5002512934" description="Lipoprotein" evidence="1">
    <location>
        <begin position="23"/>
        <end position="167"/>
    </location>
</feature>
<reference evidence="2 3" key="1">
    <citation type="submission" date="2015-03" db="EMBL/GenBank/DDBJ databases">
        <title>Genome assembly of Sandaracinus amylolyticus DSM 53668.</title>
        <authorList>
            <person name="Sharma G."/>
            <person name="Subramanian S."/>
        </authorList>
    </citation>
    <scope>NUCLEOTIDE SEQUENCE [LARGE SCALE GENOMIC DNA]</scope>
    <source>
        <strain evidence="2 3">DSM 53668</strain>
    </source>
</reference>
<accession>A0A0F6YHY2</accession>
<sequence>MMGAVRALLSLAILLAACSAPPDGSPDAGRATGTLLLGEGELAFRALEDGDTLLLARGCQGSQHVFVTLRSEDMDPRGMVVELDLLREDSRERVSGELRLRLSFTPDASGTHAQLTGLTLQVPDPESALDDELVLRGRIEDRDGVEAEAERRVRIAWGTQVCAEPPG</sequence>
<organism evidence="2 3">
    <name type="scientific">Sandaracinus amylolyticus</name>
    <dbReference type="NCBI Taxonomy" id="927083"/>
    <lineage>
        <taxon>Bacteria</taxon>
        <taxon>Pseudomonadati</taxon>
        <taxon>Myxococcota</taxon>
        <taxon>Polyangia</taxon>
        <taxon>Polyangiales</taxon>
        <taxon>Sandaracinaceae</taxon>
        <taxon>Sandaracinus</taxon>
    </lineage>
</organism>
<feature type="signal peptide" evidence="1">
    <location>
        <begin position="1"/>
        <end position="22"/>
    </location>
</feature>
<keyword evidence="1" id="KW-0732">Signal</keyword>
<evidence type="ECO:0000313" key="3">
    <source>
        <dbReference type="Proteomes" id="UP000034883"/>
    </source>
</evidence>
<dbReference type="PROSITE" id="PS51257">
    <property type="entry name" value="PROKAR_LIPOPROTEIN"/>
    <property type="match status" value="1"/>
</dbReference>
<keyword evidence="3" id="KW-1185">Reference proteome</keyword>
<dbReference type="EMBL" id="CP011125">
    <property type="protein sequence ID" value="AKF05276.1"/>
    <property type="molecule type" value="Genomic_DNA"/>
</dbReference>
<dbReference type="STRING" id="927083.DB32_002425"/>
<name>A0A0F6YHY2_9BACT</name>
<dbReference type="Proteomes" id="UP000034883">
    <property type="component" value="Chromosome"/>
</dbReference>
<dbReference type="AlphaFoldDB" id="A0A0F6YHY2"/>
<evidence type="ECO:0000256" key="1">
    <source>
        <dbReference type="SAM" id="SignalP"/>
    </source>
</evidence>
<dbReference type="KEGG" id="samy:DB32_002425"/>
<protein>
    <recommendedName>
        <fullName evidence="4">Lipoprotein</fullName>
    </recommendedName>
</protein>
<proteinExistence type="predicted"/>
<evidence type="ECO:0008006" key="4">
    <source>
        <dbReference type="Google" id="ProtNLM"/>
    </source>
</evidence>
<evidence type="ECO:0000313" key="2">
    <source>
        <dbReference type="EMBL" id="AKF05276.1"/>
    </source>
</evidence>